<evidence type="ECO:0000259" key="8">
    <source>
        <dbReference type="PROSITE" id="PS50110"/>
    </source>
</evidence>
<dbReference type="OrthoDB" id="1054937at2759"/>
<dbReference type="SUPFAM" id="SSF52172">
    <property type="entry name" value="CheY-like"/>
    <property type="match status" value="1"/>
</dbReference>
<evidence type="ECO:0000256" key="4">
    <source>
        <dbReference type="ARBA" id="ARBA00023163"/>
    </source>
</evidence>
<evidence type="ECO:0000313" key="10">
    <source>
        <dbReference type="Proteomes" id="UP000029121"/>
    </source>
</evidence>
<dbReference type="Proteomes" id="UP000029121">
    <property type="component" value="Unassembled WGS sequence"/>
</dbReference>
<dbReference type="PROSITE" id="PS50110">
    <property type="entry name" value="RESPONSE_REGULATORY"/>
    <property type="match status" value="1"/>
</dbReference>
<dbReference type="GO" id="GO:0009736">
    <property type="term" value="P:cytokinin-activated signaling pathway"/>
    <property type="evidence" value="ECO:0007669"/>
    <property type="project" value="InterPro"/>
</dbReference>
<dbReference type="SMART" id="SM00448">
    <property type="entry name" value="REC"/>
    <property type="match status" value="1"/>
</dbReference>
<feature type="compositionally biased region" description="Basic and acidic residues" evidence="7">
    <location>
        <begin position="261"/>
        <end position="271"/>
    </location>
</feature>
<comment type="caution">
    <text evidence="6">Lacks conserved residue(s) required for the propagation of feature annotation.</text>
</comment>
<feature type="domain" description="Response regulatory" evidence="8">
    <location>
        <begin position="23"/>
        <end position="137"/>
    </location>
</feature>
<evidence type="ECO:0000256" key="7">
    <source>
        <dbReference type="SAM" id="MobiDB-lite"/>
    </source>
</evidence>
<evidence type="ECO:0000313" key="9">
    <source>
        <dbReference type="EMBL" id="EOA20870.1"/>
    </source>
</evidence>
<dbReference type="PANTHER" id="PTHR43874">
    <property type="entry name" value="TWO-COMPONENT RESPONSE REGULATOR"/>
    <property type="match status" value="1"/>
</dbReference>
<organism evidence="9 10">
    <name type="scientific">Capsella rubella</name>
    <dbReference type="NCBI Taxonomy" id="81985"/>
    <lineage>
        <taxon>Eukaryota</taxon>
        <taxon>Viridiplantae</taxon>
        <taxon>Streptophyta</taxon>
        <taxon>Embryophyta</taxon>
        <taxon>Tracheophyta</taxon>
        <taxon>Spermatophyta</taxon>
        <taxon>Magnoliopsida</taxon>
        <taxon>eudicotyledons</taxon>
        <taxon>Gunneridae</taxon>
        <taxon>Pentapetalae</taxon>
        <taxon>rosids</taxon>
        <taxon>malvids</taxon>
        <taxon>Brassicales</taxon>
        <taxon>Brassicaceae</taxon>
        <taxon>Camelineae</taxon>
        <taxon>Capsella</taxon>
    </lineage>
</organism>
<comment type="subcellular location">
    <subcellularLocation>
        <location evidence="1">Nucleus</location>
    </subcellularLocation>
</comment>
<dbReference type="STRING" id="81985.R0H7M1"/>
<keyword evidence="10" id="KW-1185">Reference proteome</keyword>
<dbReference type="Pfam" id="PF00072">
    <property type="entry name" value="Response_reg"/>
    <property type="match status" value="1"/>
</dbReference>
<feature type="region of interest" description="Disordered" evidence="7">
    <location>
        <begin position="345"/>
        <end position="371"/>
    </location>
</feature>
<keyword evidence="4" id="KW-0804">Transcription</keyword>
<dbReference type="AlphaFoldDB" id="R0H7M1"/>
<dbReference type="InterPro" id="IPR001789">
    <property type="entry name" value="Sig_transdc_resp-reg_receiver"/>
</dbReference>
<feature type="compositionally biased region" description="Basic and acidic residues" evidence="7">
    <location>
        <begin position="166"/>
        <end position="189"/>
    </location>
</feature>
<keyword evidence="5" id="KW-0539">Nucleus</keyword>
<keyword evidence="2" id="KW-0902">Two-component regulatory system</keyword>
<dbReference type="CDD" id="cd17584">
    <property type="entry name" value="REC_typeB_ARR-like"/>
    <property type="match status" value="1"/>
</dbReference>
<feature type="region of interest" description="Disordered" evidence="7">
    <location>
        <begin position="294"/>
        <end position="331"/>
    </location>
</feature>
<evidence type="ECO:0000256" key="2">
    <source>
        <dbReference type="ARBA" id="ARBA00023012"/>
    </source>
</evidence>
<dbReference type="eggNOG" id="ENOG502RRI7">
    <property type="taxonomic scope" value="Eukaryota"/>
</dbReference>
<sequence length="371" mass="42265">MNGEEDFRPENTKATERFSDEICFLLLDSDATFLANMSEMMRECGYKVVATTRADDVPLIINNKDEKIDLVLAEFRLIEMNKYELLEKIRLTCEIPVVVLGAYVKDAIVECLRRGAELCLMKPLMERDLKILWQLTARKQWHFLSQIDINTPEKNCSITHSQSLGDKLKNNEPKTEDENLKSGDQKKPELGYPEMQNEFRETDAEFSQGKTRKDREDTDTGEQTEKDWGAHLGQLKKPKLISAEEANNERKEPTEIMKNGEGSEKKEELEKSSSQPVTAAYEKYVFSERDFQPLETVGEPVGPDEIPLSPRESSNNNAAAQLQVQAHGPLDKELMQDGISLSDLEDDLQEGQDSNEEVFNESSDEEVFNES</sequence>
<evidence type="ECO:0000256" key="3">
    <source>
        <dbReference type="ARBA" id="ARBA00023015"/>
    </source>
</evidence>
<dbReference type="GO" id="GO:0005634">
    <property type="term" value="C:nucleus"/>
    <property type="evidence" value="ECO:0007669"/>
    <property type="project" value="UniProtKB-SubCell"/>
</dbReference>
<keyword evidence="3" id="KW-0805">Transcription regulation</keyword>
<evidence type="ECO:0000256" key="5">
    <source>
        <dbReference type="ARBA" id="ARBA00023242"/>
    </source>
</evidence>
<dbReference type="InterPro" id="IPR011006">
    <property type="entry name" value="CheY-like_superfamily"/>
</dbReference>
<dbReference type="Gene3D" id="3.40.50.2300">
    <property type="match status" value="1"/>
</dbReference>
<dbReference type="GO" id="GO:0000160">
    <property type="term" value="P:phosphorelay signal transduction system"/>
    <property type="evidence" value="ECO:0007669"/>
    <property type="project" value="UniProtKB-KW"/>
</dbReference>
<feature type="region of interest" description="Disordered" evidence="7">
    <location>
        <begin position="158"/>
        <end position="277"/>
    </location>
</feature>
<feature type="compositionally biased region" description="Basic and acidic residues" evidence="7">
    <location>
        <begin position="211"/>
        <end position="229"/>
    </location>
</feature>
<proteinExistence type="predicted"/>
<dbReference type="InterPro" id="IPR045279">
    <property type="entry name" value="ARR-like"/>
</dbReference>
<protein>
    <recommendedName>
        <fullName evidence="8">Response regulatory domain-containing protein</fullName>
    </recommendedName>
</protein>
<evidence type="ECO:0000256" key="6">
    <source>
        <dbReference type="PROSITE-ProRule" id="PRU00169"/>
    </source>
</evidence>
<evidence type="ECO:0000256" key="1">
    <source>
        <dbReference type="ARBA" id="ARBA00004123"/>
    </source>
</evidence>
<dbReference type="EMBL" id="KB870810">
    <property type="protein sequence ID" value="EOA20870.1"/>
    <property type="molecule type" value="Genomic_DNA"/>
</dbReference>
<gene>
    <name evidence="9" type="ORF">CARUB_v10001207mg</name>
</gene>
<name>R0H7M1_9BRAS</name>
<reference evidence="10" key="1">
    <citation type="journal article" date="2013" name="Nat. Genet.">
        <title>The Capsella rubella genome and the genomic consequences of rapid mating system evolution.</title>
        <authorList>
            <person name="Slotte T."/>
            <person name="Hazzouri K.M."/>
            <person name="Agren J.A."/>
            <person name="Koenig D."/>
            <person name="Maumus F."/>
            <person name="Guo Y.L."/>
            <person name="Steige K."/>
            <person name="Platts A.E."/>
            <person name="Escobar J.S."/>
            <person name="Newman L.K."/>
            <person name="Wang W."/>
            <person name="Mandakova T."/>
            <person name="Vello E."/>
            <person name="Smith L.M."/>
            <person name="Henz S.R."/>
            <person name="Steffen J."/>
            <person name="Takuno S."/>
            <person name="Brandvain Y."/>
            <person name="Coop G."/>
            <person name="Andolfatto P."/>
            <person name="Hu T.T."/>
            <person name="Blanchette M."/>
            <person name="Clark R.M."/>
            <person name="Quesneville H."/>
            <person name="Nordborg M."/>
            <person name="Gaut B.S."/>
            <person name="Lysak M.A."/>
            <person name="Jenkins J."/>
            <person name="Grimwood J."/>
            <person name="Chapman J."/>
            <person name="Prochnik S."/>
            <person name="Shu S."/>
            <person name="Rokhsar D."/>
            <person name="Schmutz J."/>
            <person name="Weigel D."/>
            <person name="Wright S.I."/>
        </authorList>
    </citation>
    <scope>NUCLEOTIDE SEQUENCE [LARGE SCALE GENOMIC DNA]</scope>
    <source>
        <strain evidence="10">cv. Monte Gargano</strain>
    </source>
</reference>
<accession>R0H7M1</accession>
<dbReference type="PANTHER" id="PTHR43874:SF58">
    <property type="entry name" value="TWO-COMPONENT RESPONSE REGULATOR-LIKE APRR8-RELATED"/>
    <property type="match status" value="1"/>
</dbReference>